<accession>A0A8S9Q3V6</accession>
<protein>
    <submittedName>
        <fullName evidence="1">Uncharacterized protein</fullName>
    </submittedName>
</protein>
<reference evidence="1" key="1">
    <citation type="submission" date="2019-12" db="EMBL/GenBank/DDBJ databases">
        <title>Genome sequencing and annotation of Brassica cretica.</title>
        <authorList>
            <person name="Studholme D.J."/>
            <person name="Sarris P."/>
        </authorList>
    </citation>
    <scope>NUCLEOTIDE SEQUENCE</scope>
    <source>
        <strain evidence="1">PFS-109/04</strain>
        <tissue evidence="1">Leaf</tissue>
    </source>
</reference>
<name>A0A8S9Q3V6_BRACR</name>
<organism evidence="1 2">
    <name type="scientific">Brassica cretica</name>
    <name type="common">Mustard</name>
    <dbReference type="NCBI Taxonomy" id="69181"/>
    <lineage>
        <taxon>Eukaryota</taxon>
        <taxon>Viridiplantae</taxon>
        <taxon>Streptophyta</taxon>
        <taxon>Embryophyta</taxon>
        <taxon>Tracheophyta</taxon>
        <taxon>Spermatophyta</taxon>
        <taxon>Magnoliopsida</taxon>
        <taxon>eudicotyledons</taxon>
        <taxon>Gunneridae</taxon>
        <taxon>Pentapetalae</taxon>
        <taxon>rosids</taxon>
        <taxon>malvids</taxon>
        <taxon>Brassicales</taxon>
        <taxon>Brassicaceae</taxon>
        <taxon>Brassiceae</taxon>
        <taxon>Brassica</taxon>
    </lineage>
</organism>
<sequence>METEIEKLVVTMIKEDQEEDKEISGFLSLYISGQDASLWMNFSAAASLLKLSAAVSR</sequence>
<proteinExistence type="predicted"/>
<evidence type="ECO:0000313" key="1">
    <source>
        <dbReference type="EMBL" id="KAF3536897.1"/>
    </source>
</evidence>
<dbReference type="Proteomes" id="UP000712600">
    <property type="component" value="Unassembled WGS sequence"/>
</dbReference>
<evidence type="ECO:0000313" key="2">
    <source>
        <dbReference type="Proteomes" id="UP000712600"/>
    </source>
</evidence>
<gene>
    <name evidence="1" type="ORF">F2Q69_00020495</name>
</gene>
<dbReference type="EMBL" id="QGKX02001290">
    <property type="protein sequence ID" value="KAF3536897.1"/>
    <property type="molecule type" value="Genomic_DNA"/>
</dbReference>
<dbReference type="AlphaFoldDB" id="A0A8S9Q3V6"/>
<comment type="caution">
    <text evidence="1">The sequence shown here is derived from an EMBL/GenBank/DDBJ whole genome shotgun (WGS) entry which is preliminary data.</text>
</comment>